<sequence>MKTDKVWQAITPPDGYSVASGSSPRFESMKKEVERTTDAYQRLVAPKSLDQIMNEITLEAIAQHERLLAELSVCETLPDEARYFL</sequence>
<proteinExistence type="predicted"/>
<dbReference type="EMBL" id="UAVU01000003">
    <property type="protein sequence ID" value="SQA96700.1"/>
    <property type="molecule type" value="Genomic_DNA"/>
</dbReference>
<evidence type="ECO:0000313" key="1">
    <source>
        <dbReference type="EMBL" id="SQA96700.1"/>
    </source>
</evidence>
<gene>
    <name evidence="1" type="ORF">NCTC12120_00460</name>
</gene>
<evidence type="ECO:0000313" key="2">
    <source>
        <dbReference type="Proteomes" id="UP000251197"/>
    </source>
</evidence>
<dbReference type="AlphaFoldDB" id="A0A2X2V460"/>
<dbReference type="Proteomes" id="UP000251197">
    <property type="component" value="Unassembled WGS sequence"/>
</dbReference>
<reference evidence="1 2" key="1">
    <citation type="submission" date="2018-06" db="EMBL/GenBank/DDBJ databases">
        <authorList>
            <consortium name="Pathogen Informatics"/>
            <person name="Doyle S."/>
        </authorList>
    </citation>
    <scope>NUCLEOTIDE SEQUENCE [LARGE SCALE GENOMIC DNA]</scope>
    <source>
        <strain evidence="1 2">NCTC12120</strain>
    </source>
</reference>
<organism evidence="1 2">
    <name type="scientific">Cedecea neteri</name>
    <dbReference type="NCBI Taxonomy" id="158822"/>
    <lineage>
        <taxon>Bacteria</taxon>
        <taxon>Pseudomonadati</taxon>
        <taxon>Pseudomonadota</taxon>
        <taxon>Gammaproteobacteria</taxon>
        <taxon>Enterobacterales</taxon>
        <taxon>Enterobacteriaceae</taxon>
        <taxon>Cedecea</taxon>
    </lineage>
</organism>
<name>A0A2X2V460_9ENTR</name>
<protein>
    <submittedName>
        <fullName evidence="1">Uncharacterized protein</fullName>
    </submittedName>
</protein>
<accession>A0A2X2V460</accession>